<dbReference type="Gene3D" id="1.20.5.100">
    <property type="entry name" value="Cytochrome c1, transmembrane anchor, C-terminal"/>
    <property type="match status" value="1"/>
</dbReference>
<feature type="binding site" description="covalent" evidence="17">
    <location>
        <position position="114"/>
    </location>
    <ligand>
        <name>heme c</name>
        <dbReference type="ChEBI" id="CHEBI:61717"/>
    </ligand>
</feature>
<dbReference type="InParanoid" id="A0A3N4KA12"/>
<keyword evidence="7 18" id="KW-0812">Transmembrane</keyword>
<keyword evidence="21" id="KW-1185">Reference proteome</keyword>
<dbReference type="GO" id="GO:0008121">
    <property type="term" value="F:quinol-cytochrome-c reductase activity"/>
    <property type="evidence" value="ECO:0007669"/>
    <property type="project" value="UniProtKB-EC"/>
</dbReference>
<dbReference type="AlphaFoldDB" id="A0A3N4KA12"/>
<evidence type="ECO:0000256" key="13">
    <source>
        <dbReference type="ARBA" id="ARBA00023004"/>
    </source>
</evidence>
<evidence type="ECO:0000313" key="20">
    <source>
        <dbReference type="EMBL" id="RPB07340.1"/>
    </source>
</evidence>
<keyword evidence="5 17" id="KW-0349">Heme</keyword>
<keyword evidence="9" id="KW-0999">Mitochondrion inner membrane</keyword>
<keyword evidence="15 18" id="KW-0472">Membrane</keyword>
<dbReference type="STRING" id="1392247.A0A3N4KA12"/>
<dbReference type="GO" id="GO:0020037">
    <property type="term" value="F:heme binding"/>
    <property type="evidence" value="ECO:0007669"/>
    <property type="project" value="InterPro"/>
</dbReference>
<evidence type="ECO:0000256" key="9">
    <source>
        <dbReference type="ARBA" id="ARBA00022792"/>
    </source>
</evidence>
<feature type="transmembrane region" description="Helical" evidence="18">
    <location>
        <begin position="282"/>
        <end position="300"/>
    </location>
</feature>
<dbReference type="PANTHER" id="PTHR10266:SF3">
    <property type="entry name" value="CYTOCHROME C1, HEME PROTEIN, MITOCHONDRIAL"/>
    <property type="match status" value="1"/>
</dbReference>
<feature type="binding site" description="covalent" evidence="17">
    <location>
        <position position="118"/>
    </location>
    <ligand>
        <name>heme c</name>
        <dbReference type="ChEBI" id="CHEBI:61717"/>
    </ligand>
</feature>
<keyword evidence="14" id="KW-0496">Mitochondrion</keyword>
<feature type="binding site" description="covalent" evidence="17">
    <location>
        <position position="117"/>
    </location>
    <ligand>
        <name>heme c</name>
        <dbReference type="ChEBI" id="CHEBI:61717"/>
    </ligand>
</feature>
<evidence type="ECO:0000256" key="17">
    <source>
        <dbReference type="PIRSR" id="PIRSR602326-1"/>
    </source>
</evidence>
<dbReference type="PROSITE" id="PS51007">
    <property type="entry name" value="CYTC"/>
    <property type="match status" value="1"/>
</dbReference>
<keyword evidence="10" id="KW-1278">Translocase</keyword>
<feature type="domain" description="Cytochrome c" evidence="19">
    <location>
        <begin position="101"/>
        <end position="272"/>
    </location>
</feature>
<evidence type="ECO:0000256" key="14">
    <source>
        <dbReference type="ARBA" id="ARBA00023128"/>
    </source>
</evidence>
<comment type="similarity">
    <text evidence="2">Belongs to the cytochrome c family.</text>
</comment>
<evidence type="ECO:0000256" key="2">
    <source>
        <dbReference type="ARBA" id="ARBA00006488"/>
    </source>
</evidence>
<reference evidence="20 21" key="1">
    <citation type="journal article" date="2018" name="Nat. Ecol. Evol.">
        <title>Pezizomycetes genomes reveal the molecular basis of ectomycorrhizal truffle lifestyle.</title>
        <authorList>
            <person name="Murat C."/>
            <person name="Payen T."/>
            <person name="Noel B."/>
            <person name="Kuo A."/>
            <person name="Morin E."/>
            <person name="Chen J."/>
            <person name="Kohler A."/>
            <person name="Krizsan K."/>
            <person name="Balestrini R."/>
            <person name="Da Silva C."/>
            <person name="Montanini B."/>
            <person name="Hainaut M."/>
            <person name="Levati E."/>
            <person name="Barry K.W."/>
            <person name="Belfiori B."/>
            <person name="Cichocki N."/>
            <person name="Clum A."/>
            <person name="Dockter R.B."/>
            <person name="Fauchery L."/>
            <person name="Guy J."/>
            <person name="Iotti M."/>
            <person name="Le Tacon F."/>
            <person name="Lindquist E.A."/>
            <person name="Lipzen A."/>
            <person name="Malagnac F."/>
            <person name="Mello A."/>
            <person name="Molinier V."/>
            <person name="Miyauchi S."/>
            <person name="Poulain J."/>
            <person name="Riccioni C."/>
            <person name="Rubini A."/>
            <person name="Sitrit Y."/>
            <person name="Splivallo R."/>
            <person name="Traeger S."/>
            <person name="Wang M."/>
            <person name="Zifcakova L."/>
            <person name="Wipf D."/>
            <person name="Zambonelli A."/>
            <person name="Paolocci F."/>
            <person name="Nowrousian M."/>
            <person name="Ottonello S."/>
            <person name="Baldrian P."/>
            <person name="Spatafora J.W."/>
            <person name="Henrissat B."/>
            <person name="Nagy L.G."/>
            <person name="Aury J.M."/>
            <person name="Wincker P."/>
            <person name="Grigoriev I.V."/>
            <person name="Bonfante P."/>
            <person name="Martin F.M."/>
        </authorList>
    </citation>
    <scope>NUCLEOTIDE SEQUENCE [LARGE SCALE GENOMIC DNA]</scope>
    <source>
        <strain evidence="20 21">CCBAS932</strain>
    </source>
</reference>
<evidence type="ECO:0000256" key="16">
    <source>
        <dbReference type="ARBA" id="ARBA00029351"/>
    </source>
</evidence>
<comment type="subcellular location">
    <subcellularLocation>
        <location evidence="1">Mitochondrion inner membrane</location>
    </subcellularLocation>
</comment>
<dbReference type="Proteomes" id="UP000277580">
    <property type="component" value="Unassembled WGS sequence"/>
</dbReference>
<evidence type="ECO:0000256" key="6">
    <source>
        <dbReference type="ARBA" id="ARBA00022660"/>
    </source>
</evidence>
<dbReference type="SUPFAM" id="SSF46626">
    <property type="entry name" value="Cytochrome c"/>
    <property type="match status" value="1"/>
</dbReference>
<dbReference type="EC" id="7.1.1.8" evidence="3"/>
<dbReference type="PANTHER" id="PTHR10266">
    <property type="entry name" value="CYTOCHROME C1"/>
    <property type="match status" value="1"/>
</dbReference>
<organism evidence="20 21">
    <name type="scientific">Morchella conica CCBAS932</name>
    <dbReference type="NCBI Taxonomy" id="1392247"/>
    <lineage>
        <taxon>Eukaryota</taxon>
        <taxon>Fungi</taxon>
        <taxon>Dikarya</taxon>
        <taxon>Ascomycota</taxon>
        <taxon>Pezizomycotina</taxon>
        <taxon>Pezizomycetes</taxon>
        <taxon>Pezizales</taxon>
        <taxon>Morchellaceae</taxon>
        <taxon>Morchella</taxon>
    </lineage>
</organism>
<evidence type="ECO:0000256" key="1">
    <source>
        <dbReference type="ARBA" id="ARBA00004273"/>
    </source>
</evidence>
<dbReference type="OrthoDB" id="5925at2759"/>
<evidence type="ECO:0000256" key="3">
    <source>
        <dbReference type="ARBA" id="ARBA00012951"/>
    </source>
</evidence>
<keyword evidence="13 17" id="KW-0408">Iron</keyword>
<evidence type="ECO:0000259" key="19">
    <source>
        <dbReference type="PROSITE" id="PS51007"/>
    </source>
</evidence>
<dbReference type="EMBL" id="ML119186">
    <property type="protein sequence ID" value="RPB07340.1"/>
    <property type="molecule type" value="Genomic_DNA"/>
</dbReference>
<keyword evidence="8 17" id="KW-0479">Metal-binding</keyword>
<evidence type="ECO:0000256" key="4">
    <source>
        <dbReference type="ARBA" id="ARBA00022448"/>
    </source>
</evidence>
<protein>
    <recommendedName>
        <fullName evidence="3">quinol--cytochrome-c reductase</fullName>
        <ecNumber evidence="3">7.1.1.8</ecNumber>
    </recommendedName>
</protein>
<name>A0A3N4KA12_9PEZI</name>
<evidence type="ECO:0000256" key="10">
    <source>
        <dbReference type="ARBA" id="ARBA00022967"/>
    </source>
</evidence>
<evidence type="ECO:0000313" key="21">
    <source>
        <dbReference type="Proteomes" id="UP000277580"/>
    </source>
</evidence>
<dbReference type="GO" id="GO:0046872">
    <property type="term" value="F:metal ion binding"/>
    <property type="evidence" value="ECO:0007669"/>
    <property type="project" value="UniProtKB-KW"/>
</dbReference>
<comment type="catalytic activity">
    <reaction evidence="16">
        <text>a quinol + 2 Fe(III)-[cytochrome c](out) = a quinone + 2 Fe(II)-[cytochrome c](out) + 2 H(+)(out)</text>
        <dbReference type="Rhea" id="RHEA:11484"/>
        <dbReference type="Rhea" id="RHEA-COMP:10350"/>
        <dbReference type="Rhea" id="RHEA-COMP:14399"/>
        <dbReference type="ChEBI" id="CHEBI:15378"/>
        <dbReference type="ChEBI" id="CHEBI:24646"/>
        <dbReference type="ChEBI" id="CHEBI:29033"/>
        <dbReference type="ChEBI" id="CHEBI:29034"/>
        <dbReference type="ChEBI" id="CHEBI:132124"/>
        <dbReference type="EC" id="7.1.1.8"/>
    </reaction>
</comment>
<dbReference type="FunCoup" id="A0A3N4KA12">
    <property type="interactions" value="669"/>
</dbReference>
<dbReference type="FunFam" id="1.10.760.10:FF:000002">
    <property type="entry name" value="Cytochrome c1, heme protein"/>
    <property type="match status" value="1"/>
</dbReference>
<evidence type="ECO:0000256" key="7">
    <source>
        <dbReference type="ARBA" id="ARBA00022692"/>
    </source>
</evidence>
<dbReference type="GO" id="GO:0006122">
    <property type="term" value="P:mitochondrial electron transport, ubiquinol to cytochrome c"/>
    <property type="evidence" value="ECO:0007669"/>
    <property type="project" value="TreeGrafter"/>
</dbReference>
<dbReference type="SUPFAM" id="SSF81496">
    <property type="entry name" value="Cytochrome c1 subunit of cytochrome bc1 complex (Ubiquinol-cytochrome c reductase), transmembrane anchor"/>
    <property type="match status" value="1"/>
</dbReference>
<dbReference type="PRINTS" id="PR00603">
    <property type="entry name" value="CYTOCHROMEC1"/>
</dbReference>
<keyword evidence="4" id="KW-0813">Transport</keyword>
<feature type="binding site" description="covalent" evidence="17">
    <location>
        <position position="238"/>
    </location>
    <ligand>
        <name>heme c</name>
        <dbReference type="ChEBI" id="CHEBI:61717"/>
    </ligand>
</feature>
<gene>
    <name evidence="20" type="ORF">P167DRAFT_495879</name>
</gene>
<comment type="cofactor">
    <cofactor evidence="17">
        <name>heme c</name>
        <dbReference type="ChEBI" id="CHEBI:61717"/>
    </cofactor>
    <text evidence="17">Binds 1 heme c group covalently per subunit.</text>
</comment>
<dbReference type="GO" id="GO:0005743">
    <property type="term" value="C:mitochondrial inner membrane"/>
    <property type="evidence" value="ECO:0007669"/>
    <property type="project" value="UniProtKB-SubCell"/>
</dbReference>
<evidence type="ECO:0000256" key="15">
    <source>
        <dbReference type="ARBA" id="ARBA00023136"/>
    </source>
</evidence>
<proteinExistence type="inferred from homology"/>
<dbReference type="FunFam" id="1.20.5.100:FF:000003">
    <property type="entry name" value="Cytochrome c1, heme protein, mitochondrial"/>
    <property type="match status" value="1"/>
</dbReference>
<dbReference type="InterPro" id="IPR002326">
    <property type="entry name" value="Cyt_c1"/>
</dbReference>
<dbReference type="InterPro" id="IPR021157">
    <property type="entry name" value="Cyt_c1_TM_anchor_C"/>
</dbReference>
<keyword evidence="11" id="KW-0249">Electron transport</keyword>
<keyword evidence="12 18" id="KW-1133">Transmembrane helix</keyword>
<dbReference type="InterPro" id="IPR009056">
    <property type="entry name" value="Cyt_c-like_dom"/>
</dbReference>
<dbReference type="Gene3D" id="1.10.760.10">
    <property type="entry name" value="Cytochrome c-like domain"/>
    <property type="match status" value="1"/>
</dbReference>
<evidence type="ECO:0000256" key="11">
    <source>
        <dbReference type="ARBA" id="ARBA00022982"/>
    </source>
</evidence>
<sequence>MLARSILRPTTGAALLKTAVRNSTRRTATSSATSSNAESPRNLNIAGTVSTLTAIGSIAWYYQQYGCGFGEVHAATPAEEGLHAPKYPWDHQGWLSTFDHQSLRRGFQVYREVCASCHSLSRVPWRALVGVSHTVDEAKAMAEENEYDDEPNDQGEIQKRTGKLSDYIPSPYPNDEAARAANQGALPPDLSLITKARHGGCDYVYALLTGYPDEPPAGANVAEGLNFNPYFPGTGIAMARVLYDGLVEYEDGTPATTSQMAKDVVQFLNWAAEPEMDQRKKMGMKVIIISSVLVGLSIWVKRYKWAPIKARKIVYNPPK</sequence>
<accession>A0A3N4KA12</accession>
<dbReference type="Pfam" id="PF02167">
    <property type="entry name" value="Cytochrom_C1"/>
    <property type="match status" value="1"/>
</dbReference>
<evidence type="ECO:0000256" key="12">
    <source>
        <dbReference type="ARBA" id="ARBA00022989"/>
    </source>
</evidence>
<evidence type="ECO:0000256" key="8">
    <source>
        <dbReference type="ARBA" id="ARBA00022723"/>
    </source>
</evidence>
<dbReference type="InterPro" id="IPR036909">
    <property type="entry name" value="Cyt_c-like_dom_sf"/>
</dbReference>
<evidence type="ECO:0000256" key="5">
    <source>
        <dbReference type="ARBA" id="ARBA00022617"/>
    </source>
</evidence>
<keyword evidence="6" id="KW-0679">Respiratory chain</keyword>
<evidence type="ECO:0000256" key="18">
    <source>
        <dbReference type="SAM" id="Phobius"/>
    </source>
</evidence>